<evidence type="ECO:0000313" key="2">
    <source>
        <dbReference type="Proteomes" id="UP001239111"/>
    </source>
</evidence>
<organism evidence="1 2">
    <name type="scientific">Eretmocerus hayati</name>
    <dbReference type="NCBI Taxonomy" id="131215"/>
    <lineage>
        <taxon>Eukaryota</taxon>
        <taxon>Metazoa</taxon>
        <taxon>Ecdysozoa</taxon>
        <taxon>Arthropoda</taxon>
        <taxon>Hexapoda</taxon>
        <taxon>Insecta</taxon>
        <taxon>Pterygota</taxon>
        <taxon>Neoptera</taxon>
        <taxon>Endopterygota</taxon>
        <taxon>Hymenoptera</taxon>
        <taxon>Apocrita</taxon>
        <taxon>Proctotrupomorpha</taxon>
        <taxon>Chalcidoidea</taxon>
        <taxon>Aphelinidae</taxon>
        <taxon>Aphelininae</taxon>
        <taxon>Eretmocerus</taxon>
    </lineage>
</organism>
<feature type="non-terminal residue" evidence="1">
    <location>
        <position position="1"/>
    </location>
</feature>
<protein>
    <submittedName>
        <fullName evidence="1">Uncharacterized protein</fullName>
    </submittedName>
</protein>
<keyword evidence="2" id="KW-1185">Reference proteome</keyword>
<dbReference type="EMBL" id="CM056742">
    <property type="protein sequence ID" value="KAJ8674628.1"/>
    <property type="molecule type" value="Genomic_DNA"/>
</dbReference>
<feature type="non-terminal residue" evidence="1">
    <location>
        <position position="146"/>
    </location>
</feature>
<proteinExistence type="predicted"/>
<evidence type="ECO:0000313" key="1">
    <source>
        <dbReference type="EMBL" id="KAJ8674628.1"/>
    </source>
</evidence>
<accession>A0ACC2NUU3</accession>
<gene>
    <name evidence="1" type="ORF">QAD02_010414</name>
</gene>
<name>A0ACC2NUU3_9HYME</name>
<dbReference type="Proteomes" id="UP001239111">
    <property type="component" value="Chromosome 2"/>
</dbReference>
<sequence>FAVFAAVAVDLESSTSTTLDTTTTTTTTKAETTMTRMDDPDSQCNCDDRCARSPVIGSGKHPSDVIARPEGLPAVRMDKQTNSSAPEQPPDAGDSRGSICARSRDSVDRTLPSECHMSCLNQCTEYSTTLLERDYKKFVIVAAFRP</sequence>
<comment type="caution">
    <text evidence="1">The sequence shown here is derived from an EMBL/GenBank/DDBJ whole genome shotgun (WGS) entry which is preliminary data.</text>
</comment>
<reference evidence="1" key="1">
    <citation type="submission" date="2023-04" db="EMBL/GenBank/DDBJ databases">
        <title>A chromosome-level genome assembly of the parasitoid wasp Eretmocerus hayati.</title>
        <authorList>
            <person name="Zhong Y."/>
            <person name="Liu S."/>
            <person name="Liu Y."/>
        </authorList>
    </citation>
    <scope>NUCLEOTIDE SEQUENCE</scope>
    <source>
        <strain evidence="1">ZJU_SS_LIU_2023</strain>
    </source>
</reference>